<dbReference type="InParanoid" id="A0A369K0T3"/>
<accession>A0A369K0T3</accession>
<gene>
    <name evidence="1" type="ORF">Hypma_004435</name>
</gene>
<proteinExistence type="predicted"/>
<protein>
    <submittedName>
        <fullName evidence="1">Uncharacterized protein</fullName>
    </submittedName>
</protein>
<name>A0A369K0T3_HYPMA</name>
<evidence type="ECO:0000313" key="2">
    <source>
        <dbReference type="Proteomes" id="UP000076154"/>
    </source>
</evidence>
<keyword evidence="2" id="KW-1185">Reference proteome</keyword>
<sequence length="258" mass="29188">MRNLPQGSVPETSSDSVRAKKALETITLIWKMYPTKTMYKKMNDLPLLLSYVYVLRWLRASKKIKYKIGGYALKDSIQLPDRSLAIATELAPGIGEVPVFRVTNALTRLCHRQNENLKPGDLTPITDYYLDQDDDVLDPIDLATLLSVAVPEEAMQARHSCLHPHIMYPTHTHEELIVITATIPRETLLAIENGDPLKRKMILEQGKAPIDLKKPLRESELVRMLSAFVDDGVGLADKSPNRRWAEVNSEEDSEEDDE</sequence>
<organism evidence="1 2">
    <name type="scientific">Hypsizygus marmoreus</name>
    <name type="common">White beech mushroom</name>
    <name type="synonym">Agaricus marmoreus</name>
    <dbReference type="NCBI Taxonomy" id="39966"/>
    <lineage>
        <taxon>Eukaryota</taxon>
        <taxon>Fungi</taxon>
        <taxon>Dikarya</taxon>
        <taxon>Basidiomycota</taxon>
        <taxon>Agaricomycotina</taxon>
        <taxon>Agaricomycetes</taxon>
        <taxon>Agaricomycetidae</taxon>
        <taxon>Agaricales</taxon>
        <taxon>Tricholomatineae</taxon>
        <taxon>Lyophyllaceae</taxon>
        <taxon>Hypsizygus</taxon>
    </lineage>
</organism>
<reference evidence="1" key="1">
    <citation type="submission" date="2018-04" db="EMBL/GenBank/DDBJ databases">
        <title>Whole genome sequencing of Hypsizygus marmoreus.</title>
        <authorList>
            <person name="Choi I.-G."/>
            <person name="Min B."/>
            <person name="Kim J.-G."/>
            <person name="Kim S."/>
            <person name="Oh Y.-L."/>
            <person name="Kong W.-S."/>
            <person name="Park H."/>
            <person name="Jeong J."/>
            <person name="Song E.-S."/>
        </authorList>
    </citation>
    <scope>NUCLEOTIDE SEQUENCE [LARGE SCALE GENOMIC DNA]</scope>
    <source>
        <strain evidence="1">51987-8</strain>
    </source>
</reference>
<comment type="caution">
    <text evidence="1">The sequence shown here is derived from an EMBL/GenBank/DDBJ whole genome shotgun (WGS) entry which is preliminary data.</text>
</comment>
<dbReference type="EMBL" id="LUEZ02000017">
    <property type="protein sequence ID" value="RDB27202.1"/>
    <property type="molecule type" value="Genomic_DNA"/>
</dbReference>
<evidence type="ECO:0000313" key="1">
    <source>
        <dbReference type="EMBL" id="RDB27202.1"/>
    </source>
</evidence>
<dbReference type="OrthoDB" id="2976798at2759"/>
<dbReference type="AlphaFoldDB" id="A0A369K0T3"/>
<dbReference type="Proteomes" id="UP000076154">
    <property type="component" value="Unassembled WGS sequence"/>
</dbReference>